<dbReference type="PANTHER" id="PTHR40465">
    <property type="entry name" value="CHROMOSOME 1, WHOLE GENOME SHOTGUN SEQUENCE"/>
    <property type="match status" value="1"/>
</dbReference>
<dbReference type="Pfam" id="PF20152">
    <property type="entry name" value="DUF6534"/>
    <property type="match status" value="1"/>
</dbReference>
<organism evidence="4 5">
    <name type="scientific">Trametes coccinea (strain BRFM310)</name>
    <name type="common">Pycnoporus coccineus</name>
    <dbReference type="NCBI Taxonomy" id="1353009"/>
    <lineage>
        <taxon>Eukaryota</taxon>
        <taxon>Fungi</taxon>
        <taxon>Dikarya</taxon>
        <taxon>Basidiomycota</taxon>
        <taxon>Agaricomycotina</taxon>
        <taxon>Agaricomycetes</taxon>
        <taxon>Polyporales</taxon>
        <taxon>Polyporaceae</taxon>
        <taxon>Trametes</taxon>
    </lineage>
</organism>
<dbReference type="InterPro" id="IPR045339">
    <property type="entry name" value="DUF6534"/>
</dbReference>
<dbReference type="OrthoDB" id="2749860at2759"/>
<evidence type="ECO:0000313" key="5">
    <source>
        <dbReference type="Proteomes" id="UP000193067"/>
    </source>
</evidence>
<feature type="region of interest" description="Disordered" evidence="1">
    <location>
        <begin position="304"/>
        <end position="327"/>
    </location>
</feature>
<proteinExistence type="predicted"/>
<keyword evidence="5" id="KW-1185">Reference proteome</keyword>
<dbReference type="Proteomes" id="UP000193067">
    <property type="component" value="Unassembled WGS sequence"/>
</dbReference>
<feature type="transmembrane region" description="Helical" evidence="2">
    <location>
        <begin position="229"/>
        <end position="250"/>
    </location>
</feature>
<keyword evidence="2" id="KW-0812">Transmembrane</keyword>
<feature type="transmembrane region" description="Helical" evidence="2">
    <location>
        <begin position="200"/>
        <end position="223"/>
    </location>
</feature>
<evidence type="ECO:0000256" key="2">
    <source>
        <dbReference type="SAM" id="Phobius"/>
    </source>
</evidence>
<feature type="transmembrane region" description="Helical" evidence="2">
    <location>
        <begin position="158"/>
        <end position="184"/>
    </location>
</feature>
<sequence>MDLANISLDNTFGAVYIGAVLGACMYGVTTLQTYTYFGRCSADNMYLKSMVFLLWIVDTVHAALVTRSMYTYLVTDITNVLAVFRPIWSLLPATVVLTAFNNFLVRGILCYRIWHFSGRNRYLAFAIALSVLVTCGSTIAYAILTAHIASWFDLYKLAWLFITSFSWSIVADLLITAALCVLLIRKRTGFERSDNILRKLVIYSVNTGLLTSLCALVCLVTYTTMPDNFIFMACYCVYPKLILNCLLATLNGRSGLHKLSASHEMDSLSEFAKSRAVQNGREDTENRAGRDVVTVINIGFVPSGEESTRSNWLNSQVDSEAAEKATI</sequence>
<keyword evidence="2" id="KW-1133">Transmembrane helix</keyword>
<dbReference type="STRING" id="1353009.A0A1Y2IRH9"/>
<protein>
    <recommendedName>
        <fullName evidence="3">DUF6534 domain-containing protein</fullName>
    </recommendedName>
</protein>
<feature type="transmembrane region" description="Helical" evidence="2">
    <location>
        <begin position="123"/>
        <end position="152"/>
    </location>
</feature>
<keyword evidence="2" id="KW-0472">Membrane</keyword>
<gene>
    <name evidence="4" type="ORF">PYCCODRAFT_1434700</name>
</gene>
<feature type="domain" description="DUF6534" evidence="3">
    <location>
        <begin position="168"/>
        <end position="254"/>
    </location>
</feature>
<feature type="transmembrane region" description="Helical" evidence="2">
    <location>
        <begin position="49"/>
        <end position="70"/>
    </location>
</feature>
<dbReference type="AlphaFoldDB" id="A0A1Y2IRH9"/>
<feature type="compositionally biased region" description="Polar residues" evidence="1">
    <location>
        <begin position="309"/>
        <end position="318"/>
    </location>
</feature>
<evidence type="ECO:0000259" key="3">
    <source>
        <dbReference type="Pfam" id="PF20152"/>
    </source>
</evidence>
<evidence type="ECO:0000256" key="1">
    <source>
        <dbReference type="SAM" id="MobiDB-lite"/>
    </source>
</evidence>
<feature type="transmembrane region" description="Helical" evidence="2">
    <location>
        <begin position="90"/>
        <end position="111"/>
    </location>
</feature>
<reference evidence="4 5" key="1">
    <citation type="journal article" date="2015" name="Biotechnol. Biofuels">
        <title>Enhanced degradation of softwood versus hardwood by the white-rot fungus Pycnoporus coccineus.</title>
        <authorList>
            <person name="Couturier M."/>
            <person name="Navarro D."/>
            <person name="Chevret D."/>
            <person name="Henrissat B."/>
            <person name="Piumi F."/>
            <person name="Ruiz-Duenas F.J."/>
            <person name="Martinez A.T."/>
            <person name="Grigoriev I.V."/>
            <person name="Riley R."/>
            <person name="Lipzen A."/>
            <person name="Berrin J.G."/>
            <person name="Master E.R."/>
            <person name="Rosso M.N."/>
        </authorList>
    </citation>
    <scope>NUCLEOTIDE SEQUENCE [LARGE SCALE GENOMIC DNA]</scope>
    <source>
        <strain evidence="4 5">BRFM310</strain>
    </source>
</reference>
<dbReference type="PANTHER" id="PTHR40465:SF1">
    <property type="entry name" value="DUF6534 DOMAIN-CONTAINING PROTEIN"/>
    <property type="match status" value="1"/>
</dbReference>
<name>A0A1Y2IRH9_TRAC3</name>
<feature type="transmembrane region" description="Helical" evidence="2">
    <location>
        <begin position="12"/>
        <end position="37"/>
    </location>
</feature>
<dbReference type="EMBL" id="KZ084101">
    <property type="protein sequence ID" value="OSD03283.1"/>
    <property type="molecule type" value="Genomic_DNA"/>
</dbReference>
<evidence type="ECO:0000313" key="4">
    <source>
        <dbReference type="EMBL" id="OSD03283.1"/>
    </source>
</evidence>
<accession>A0A1Y2IRH9</accession>